<evidence type="ECO:0000313" key="2">
    <source>
        <dbReference type="EMBL" id="MFF3569264.1"/>
    </source>
</evidence>
<protein>
    <submittedName>
        <fullName evidence="2">Uncharacterized protein</fullName>
    </submittedName>
</protein>
<proteinExistence type="predicted"/>
<gene>
    <name evidence="2" type="ORF">ACFYXQ_15950</name>
</gene>
<sequence>MMPMECATGHATTEAADELSWPDARLLESDPDLEELFAEIDEVLRQAWDRWRSPPPREYRAPRDRPAHAAAAQAARCPGRRPAAVPGRQRGPPLRVRRRSRCGTR</sequence>
<comment type="caution">
    <text evidence="2">The sequence shown here is derived from an EMBL/GenBank/DDBJ whole genome shotgun (WGS) entry which is preliminary data.</text>
</comment>
<name>A0ABW6S0Q1_9NOCA</name>
<feature type="region of interest" description="Disordered" evidence="1">
    <location>
        <begin position="51"/>
        <end position="105"/>
    </location>
</feature>
<feature type="compositionally biased region" description="Basic and acidic residues" evidence="1">
    <location>
        <begin position="51"/>
        <end position="67"/>
    </location>
</feature>
<dbReference type="Proteomes" id="UP001601992">
    <property type="component" value="Unassembled WGS sequence"/>
</dbReference>
<keyword evidence="3" id="KW-1185">Reference proteome</keyword>
<feature type="compositionally biased region" description="Low complexity" evidence="1">
    <location>
        <begin position="68"/>
        <end position="94"/>
    </location>
</feature>
<accession>A0ABW6S0Q1</accession>
<evidence type="ECO:0000313" key="3">
    <source>
        <dbReference type="Proteomes" id="UP001601992"/>
    </source>
</evidence>
<organism evidence="2 3">
    <name type="scientific">Nocardia jiangxiensis</name>
    <dbReference type="NCBI Taxonomy" id="282685"/>
    <lineage>
        <taxon>Bacteria</taxon>
        <taxon>Bacillati</taxon>
        <taxon>Actinomycetota</taxon>
        <taxon>Actinomycetes</taxon>
        <taxon>Mycobacteriales</taxon>
        <taxon>Nocardiaceae</taxon>
        <taxon>Nocardia</taxon>
    </lineage>
</organism>
<evidence type="ECO:0000256" key="1">
    <source>
        <dbReference type="SAM" id="MobiDB-lite"/>
    </source>
</evidence>
<feature type="compositionally biased region" description="Basic residues" evidence="1">
    <location>
        <begin position="95"/>
        <end position="105"/>
    </location>
</feature>
<dbReference type="RefSeq" id="WP_040828732.1">
    <property type="nucleotide sequence ID" value="NZ_JBIAQY010000004.1"/>
</dbReference>
<dbReference type="EMBL" id="JBIAQY010000004">
    <property type="protein sequence ID" value="MFF3569264.1"/>
    <property type="molecule type" value="Genomic_DNA"/>
</dbReference>
<reference evidence="2 3" key="1">
    <citation type="submission" date="2024-10" db="EMBL/GenBank/DDBJ databases">
        <title>The Natural Products Discovery Center: Release of the First 8490 Sequenced Strains for Exploring Actinobacteria Biosynthetic Diversity.</title>
        <authorList>
            <person name="Kalkreuter E."/>
            <person name="Kautsar S.A."/>
            <person name="Yang D."/>
            <person name="Bader C.D."/>
            <person name="Teijaro C.N."/>
            <person name="Fluegel L."/>
            <person name="Davis C.M."/>
            <person name="Simpson J.R."/>
            <person name="Lauterbach L."/>
            <person name="Steele A.D."/>
            <person name="Gui C."/>
            <person name="Meng S."/>
            <person name="Li G."/>
            <person name="Viehrig K."/>
            <person name="Ye F."/>
            <person name="Su P."/>
            <person name="Kiefer A.F."/>
            <person name="Nichols A."/>
            <person name="Cepeda A.J."/>
            <person name="Yan W."/>
            <person name="Fan B."/>
            <person name="Jiang Y."/>
            <person name="Adhikari A."/>
            <person name="Zheng C.-J."/>
            <person name="Schuster L."/>
            <person name="Cowan T.M."/>
            <person name="Smanski M.J."/>
            <person name="Chevrette M.G."/>
            <person name="De Carvalho L.P.S."/>
            <person name="Shen B."/>
        </authorList>
    </citation>
    <scope>NUCLEOTIDE SEQUENCE [LARGE SCALE GENOMIC DNA]</scope>
    <source>
        <strain evidence="2 3">NPDC002593</strain>
    </source>
</reference>